<dbReference type="AlphaFoldDB" id="Q7S570"/>
<accession>Q7S570</accession>
<evidence type="ECO:0000313" key="2">
    <source>
        <dbReference type="Proteomes" id="UP000001805"/>
    </source>
</evidence>
<sequence length="152" mass="17633">MSDNSNNHALPLYALGAYGSSATRRRTPSQTGFISVRLHRPYRDTRIFRISRPESFEEFKVMACQKIGFLARPRELVFYVRHRTQLGSGQYGNLNCVRLEEWNWGRFRDSFTNSATTPALKIYWKPSQATLRDLRETAGYSDDESSDFDSYT</sequence>
<dbReference type="VEuPathDB" id="FungiDB:NCU02300"/>
<dbReference type="RefSeq" id="XP_959944.1">
    <property type="nucleotide sequence ID" value="XM_954851.1"/>
</dbReference>
<dbReference type="PaxDb" id="5141-EFNCRP00000003040"/>
<keyword evidence="2" id="KW-1185">Reference proteome</keyword>
<dbReference type="InParanoid" id="Q7S570"/>
<dbReference type="GeneID" id="3876082"/>
<protein>
    <submittedName>
        <fullName evidence="1">Uncharacterized protein</fullName>
    </submittedName>
</protein>
<name>Q7S570_NEUCR</name>
<evidence type="ECO:0000313" key="1">
    <source>
        <dbReference type="EMBL" id="EAA30708.1"/>
    </source>
</evidence>
<dbReference type="Proteomes" id="UP000001805">
    <property type="component" value="Chromosome 7, Linkage Group VII"/>
</dbReference>
<reference evidence="1 2" key="1">
    <citation type="journal article" date="2003" name="Nature">
        <title>The genome sequence of the filamentous fungus Neurospora crassa.</title>
        <authorList>
            <person name="Galagan J.E."/>
            <person name="Calvo S.E."/>
            <person name="Borkovich K.A."/>
            <person name="Selker E.U."/>
            <person name="Read N.D."/>
            <person name="Jaffe D."/>
            <person name="FitzHugh W."/>
            <person name="Ma L.J."/>
            <person name="Smirnov S."/>
            <person name="Purcell S."/>
            <person name="Rehman B."/>
            <person name="Elkins T."/>
            <person name="Engels R."/>
            <person name="Wang S."/>
            <person name="Nielsen C.B."/>
            <person name="Butler J."/>
            <person name="Endrizzi M."/>
            <person name="Qui D."/>
            <person name="Ianakiev P."/>
            <person name="Bell-Pedersen D."/>
            <person name="Nelson M.A."/>
            <person name="Werner-Washburne M."/>
            <person name="Selitrennikoff C.P."/>
            <person name="Kinsey J.A."/>
            <person name="Braun E.L."/>
            <person name="Zelter A."/>
            <person name="Schulte U."/>
            <person name="Kothe G.O."/>
            <person name="Jedd G."/>
            <person name="Mewes W."/>
            <person name="Staben C."/>
            <person name="Marcotte E."/>
            <person name="Greenberg D."/>
            <person name="Roy A."/>
            <person name="Foley K."/>
            <person name="Naylor J."/>
            <person name="Stange-Thomann N."/>
            <person name="Barrett R."/>
            <person name="Gnerre S."/>
            <person name="Kamal M."/>
            <person name="Kamvysselis M."/>
            <person name="Mauceli E."/>
            <person name="Bielke C."/>
            <person name="Rudd S."/>
            <person name="Frishman D."/>
            <person name="Krystofova S."/>
            <person name="Rasmussen C."/>
            <person name="Metzenberg R.L."/>
            <person name="Perkins D.D."/>
            <person name="Kroken S."/>
            <person name="Cogoni C."/>
            <person name="Macino G."/>
            <person name="Catcheside D."/>
            <person name="Li W."/>
            <person name="Pratt R.J."/>
            <person name="Osmani S.A."/>
            <person name="DeSouza C.P."/>
            <person name="Glass L."/>
            <person name="Orbach M.J."/>
            <person name="Berglund J.A."/>
            <person name="Voelker R."/>
            <person name="Yarden O."/>
            <person name="Plamann M."/>
            <person name="Seiler S."/>
            <person name="Dunlap J."/>
            <person name="Radford A."/>
            <person name="Aramayo R."/>
            <person name="Natvig D.O."/>
            <person name="Alex L.A."/>
            <person name="Mannhaupt G."/>
            <person name="Ebbole D.J."/>
            <person name="Freitag M."/>
            <person name="Paulsen I."/>
            <person name="Sachs M.S."/>
            <person name="Lander E.S."/>
            <person name="Nusbaum C."/>
            <person name="Birren B."/>
        </authorList>
    </citation>
    <scope>NUCLEOTIDE SEQUENCE [LARGE SCALE GENOMIC DNA]</scope>
    <source>
        <strain evidence="2">ATCC 24698 / 74-OR23-1A / CBS 708.71 / DSM 1257 / FGSC 987</strain>
    </source>
</reference>
<gene>
    <name evidence="1" type="ORF">NCU02300</name>
</gene>
<organism evidence="1 2">
    <name type="scientific">Neurospora crassa (strain ATCC 24698 / 74-OR23-1A / CBS 708.71 / DSM 1257 / FGSC 987)</name>
    <dbReference type="NCBI Taxonomy" id="367110"/>
    <lineage>
        <taxon>Eukaryota</taxon>
        <taxon>Fungi</taxon>
        <taxon>Dikarya</taxon>
        <taxon>Ascomycota</taxon>
        <taxon>Pezizomycotina</taxon>
        <taxon>Sordariomycetes</taxon>
        <taxon>Sordariomycetidae</taxon>
        <taxon>Sordariales</taxon>
        <taxon>Sordariaceae</taxon>
        <taxon>Neurospora</taxon>
    </lineage>
</organism>
<proteinExistence type="predicted"/>
<dbReference type="OrthoDB" id="10308538at2759"/>
<dbReference type="OMA" id="WGRFRDS"/>
<dbReference type="HOGENOM" id="CLU_1722863_0_0_1"/>
<dbReference type="KEGG" id="ncr:NCU02300"/>
<dbReference type="EMBL" id="CM002242">
    <property type="protein sequence ID" value="EAA30708.1"/>
    <property type="molecule type" value="Genomic_DNA"/>
</dbReference>